<keyword evidence="3" id="KW-1185">Reference proteome</keyword>
<gene>
    <name evidence="2" type="ORF">HK099_002631</name>
</gene>
<sequence>MQQFVENIHIKSNEAKKKKLSDLEMMRSMQSGLNDSSSSVGQSGGDKQQSFYQSQPETKESLELKQKNQQKAREFAQKELLRKEKESIGSAGEWETVESKEKKVVEEFDDDEDETTLNGLRKKKKDFLFLEKEFKNSDREELEIDLILKDGNKEKEEEKVVFKKKVSKVRNFRKK</sequence>
<evidence type="ECO:0000256" key="1">
    <source>
        <dbReference type="SAM" id="MobiDB-lite"/>
    </source>
</evidence>
<dbReference type="AlphaFoldDB" id="A0AAD5XUJ1"/>
<feature type="compositionally biased region" description="Basic and acidic residues" evidence="1">
    <location>
        <begin position="57"/>
        <end position="70"/>
    </location>
</feature>
<proteinExistence type="predicted"/>
<protein>
    <submittedName>
        <fullName evidence="2">Uncharacterized protein</fullName>
    </submittedName>
</protein>
<evidence type="ECO:0000313" key="2">
    <source>
        <dbReference type="EMBL" id="KAJ3200484.1"/>
    </source>
</evidence>
<name>A0AAD5XUJ1_9FUNG</name>
<feature type="region of interest" description="Disordered" evidence="1">
    <location>
        <begin position="1"/>
        <end position="70"/>
    </location>
</feature>
<accession>A0AAD5XUJ1</accession>
<dbReference type="Proteomes" id="UP001211065">
    <property type="component" value="Unassembled WGS sequence"/>
</dbReference>
<organism evidence="2 3">
    <name type="scientific">Clydaea vesicula</name>
    <dbReference type="NCBI Taxonomy" id="447962"/>
    <lineage>
        <taxon>Eukaryota</taxon>
        <taxon>Fungi</taxon>
        <taxon>Fungi incertae sedis</taxon>
        <taxon>Chytridiomycota</taxon>
        <taxon>Chytridiomycota incertae sedis</taxon>
        <taxon>Chytridiomycetes</taxon>
        <taxon>Lobulomycetales</taxon>
        <taxon>Lobulomycetaceae</taxon>
        <taxon>Clydaea</taxon>
    </lineage>
</organism>
<dbReference type="EMBL" id="JADGJW010001894">
    <property type="protein sequence ID" value="KAJ3200484.1"/>
    <property type="molecule type" value="Genomic_DNA"/>
</dbReference>
<evidence type="ECO:0000313" key="3">
    <source>
        <dbReference type="Proteomes" id="UP001211065"/>
    </source>
</evidence>
<reference evidence="2" key="1">
    <citation type="submission" date="2020-05" db="EMBL/GenBank/DDBJ databases">
        <title>Phylogenomic resolution of chytrid fungi.</title>
        <authorList>
            <person name="Stajich J.E."/>
            <person name="Amses K."/>
            <person name="Simmons R."/>
            <person name="Seto K."/>
            <person name="Myers J."/>
            <person name="Bonds A."/>
            <person name="Quandt C.A."/>
            <person name="Barry K."/>
            <person name="Liu P."/>
            <person name="Grigoriev I."/>
            <person name="Longcore J.E."/>
            <person name="James T.Y."/>
        </authorList>
    </citation>
    <scope>NUCLEOTIDE SEQUENCE</scope>
    <source>
        <strain evidence="2">JEL0476</strain>
    </source>
</reference>
<feature type="compositionally biased region" description="Basic and acidic residues" evidence="1">
    <location>
        <begin position="8"/>
        <end position="25"/>
    </location>
</feature>
<feature type="compositionally biased region" description="Low complexity" evidence="1">
    <location>
        <begin position="30"/>
        <end position="50"/>
    </location>
</feature>
<comment type="caution">
    <text evidence="2">The sequence shown here is derived from an EMBL/GenBank/DDBJ whole genome shotgun (WGS) entry which is preliminary data.</text>
</comment>